<comment type="caution">
    <text evidence="1">The sequence shown here is derived from an EMBL/GenBank/DDBJ whole genome shotgun (WGS) entry which is preliminary data.</text>
</comment>
<proteinExistence type="predicted"/>
<dbReference type="Proteomes" id="UP000700706">
    <property type="component" value="Unassembled WGS sequence"/>
</dbReference>
<name>A0A952FRL2_9PROT</name>
<protein>
    <submittedName>
        <fullName evidence="1">DUF2199 domain-containing protein</fullName>
    </submittedName>
</protein>
<organism evidence="1 2">
    <name type="scientific">Inquilinus limosus</name>
    <dbReference type="NCBI Taxonomy" id="171674"/>
    <lineage>
        <taxon>Bacteria</taxon>
        <taxon>Pseudomonadati</taxon>
        <taxon>Pseudomonadota</taxon>
        <taxon>Alphaproteobacteria</taxon>
        <taxon>Rhodospirillales</taxon>
        <taxon>Rhodospirillaceae</taxon>
        <taxon>Inquilinus</taxon>
    </lineage>
</organism>
<gene>
    <name evidence="1" type="ORF">JF625_23670</name>
</gene>
<sequence>MLRHPWACSCCGRQYDELPLAFAAAAPLDYYGIPEAEREARVLLSDDMCTIDDQAFYVRGCLDIPIIGHDEPFSWGVWVSVSEESMALIFETWEAPDRARHAPRFGWLSATLNTYPEILNLKTMVHLRPPPTRPFIQLEPTDHPLAVEQRQGITLERVVEIAEAHLPRH</sequence>
<dbReference type="Pfam" id="PF09965">
    <property type="entry name" value="DUF2199"/>
    <property type="match status" value="1"/>
</dbReference>
<evidence type="ECO:0000313" key="2">
    <source>
        <dbReference type="Proteomes" id="UP000700706"/>
    </source>
</evidence>
<dbReference type="EMBL" id="JAEKLZ010000357">
    <property type="protein sequence ID" value="MBW8728130.1"/>
    <property type="molecule type" value="Genomic_DNA"/>
</dbReference>
<evidence type="ECO:0000313" key="1">
    <source>
        <dbReference type="EMBL" id="MBW8728130.1"/>
    </source>
</evidence>
<dbReference type="AlphaFoldDB" id="A0A952FRL2"/>
<dbReference type="InterPro" id="IPR018697">
    <property type="entry name" value="DUF2199"/>
</dbReference>
<accession>A0A952FRL2</accession>
<reference evidence="1" key="1">
    <citation type="submission" date="2020-06" db="EMBL/GenBank/DDBJ databases">
        <title>Stable isotope informed genome-resolved metagenomics uncovers potential trophic interactions in rhizosphere soil.</title>
        <authorList>
            <person name="Starr E.P."/>
            <person name="Shi S."/>
            <person name="Blazewicz S.J."/>
            <person name="Koch B.J."/>
            <person name="Probst A.J."/>
            <person name="Hungate B.A."/>
            <person name="Pett-Ridge J."/>
            <person name="Firestone M.K."/>
            <person name="Banfield J.F."/>
        </authorList>
    </citation>
    <scope>NUCLEOTIDE SEQUENCE</scope>
    <source>
        <strain evidence="1">YM_69_17</strain>
    </source>
</reference>